<dbReference type="Proteomes" id="UP000008370">
    <property type="component" value="Unassembled WGS sequence"/>
</dbReference>
<dbReference type="SMART" id="SM00580">
    <property type="entry name" value="PUG"/>
    <property type="match status" value="1"/>
</dbReference>
<dbReference type="InParanoid" id="K5WJD4"/>
<feature type="compositionally biased region" description="Pro residues" evidence="1">
    <location>
        <begin position="232"/>
        <end position="241"/>
    </location>
</feature>
<dbReference type="Pfam" id="PF09409">
    <property type="entry name" value="PUB"/>
    <property type="match status" value="1"/>
</dbReference>
<feature type="region of interest" description="Disordered" evidence="1">
    <location>
        <begin position="1"/>
        <end position="66"/>
    </location>
</feature>
<feature type="compositionally biased region" description="Basic and acidic residues" evidence="1">
    <location>
        <begin position="206"/>
        <end position="220"/>
    </location>
</feature>
<gene>
    <name evidence="3" type="ORF">PHACADRAFT_250072</name>
</gene>
<dbReference type="RefSeq" id="XP_007392074.1">
    <property type="nucleotide sequence ID" value="XM_007392012.1"/>
</dbReference>
<evidence type="ECO:0000259" key="2">
    <source>
        <dbReference type="Pfam" id="PF09409"/>
    </source>
</evidence>
<sequence length="263" mass="29969">MDIDQEHLDLAPAQAHTLSENSTPMPAPSSDAVANAIERRLREQRKQPQQDKGKSYAAFDEDHEKRQEFRRMVDPGILRPNARPLALESLQTLLKLAENIIQNPNELKYQKFKTTNGNIKRLIIDPKGTLEYAREMGFDPQVEDYQPLYVFKPRRIGDLRIGAEILKEALDREMTKEERAERAKQQEKAVAAAQIANIKQQFLDDRKSQALRTRREEEQRQAQAAVAARQPPMSPTSPPGTMPSGDGRILSENVVSIQEDYDD</sequence>
<name>K5WJD4_PHACS</name>
<organism evidence="3 4">
    <name type="scientific">Phanerochaete carnosa (strain HHB-10118-sp)</name>
    <name type="common">White-rot fungus</name>
    <name type="synonym">Peniophora carnosa</name>
    <dbReference type="NCBI Taxonomy" id="650164"/>
    <lineage>
        <taxon>Eukaryota</taxon>
        <taxon>Fungi</taxon>
        <taxon>Dikarya</taxon>
        <taxon>Basidiomycota</taxon>
        <taxon>Agaricomycotina</taxon>
        <taxon>Agaricomycetes</taxon>
        <taxon>Polyporales</taxon>
        <taxon>Phanerochaetaceae</taxon>
        <taxon>Phanerochaete</taxon>
    </lineage>
</organism>
<dbReference type="EMBL" id="JH930469">
    <property type="protein sequence ID" value="EKM59515.1"/>
    <property type="molecule type" value="Genomic_DNA"/>
</dbReference>
<dbReference type="InterPro" id="IPR036339">
    <property type="entry name" value="PUB-like_dom_sf"/>
</dbReference>
<dbReference type="CDD" id="cd09212">
    <property type="entry name" value="PUB"/>
    <property type="match status" value="1"/>
</dbReference>
<feature type="compositionally biased region" description="Low complexity" evidence="1">
    <location>
        <begin position="221"/>
        <end position="231"/>
    </location>
</feature>
<evidence type="ECO:0000313" key="3">
    <source>
        <dbReference type="EMBL" id="EKM59515.1"/>
    </source>
</evidence>
<dbReference type="GeneID" id="18914825"/>
<accession>K5WJD4</accession>
<dbReference type="AlphaFoldDB" id="K5WJD4"/>
<protein>
    <recommendedName>
        <fullName evidence="2">PUB domain-containing protein</fullName>
    </recommendedName>
</protein>
<evidence type="ECO:0000313" key="4">
    <source>
        <dbReference type="Proteomes" id="UP000008370"/>
    </source>
</evidence>
<feature type="compositionally biased region" description="Basic and acidic residues" evidence="1">
    <location>
        <begin position="37"/>
        <end position="66"/>
    </location>
</feature>
<dbReference type="STRING" id="650164.K5WJD4"/>
<dbReference type="InterPro" id="IPR018997">
    <property type="entry name" value="PUB_domain"/>
</dbReference>
<dbReference type="Gene3D" id="1.20.58.2190">
    <property type="match status" value="1"/>
</dbReference>
<dbReference type="OrthoDB" id="49605at2759"/>
<feature type="region of interest" description="Disordered" evidence="1">
    <location>
        <begin position="206"/>
        <end position="263"/>
    </location>
</feature>
<keyword evidence="4" id="KW-1185">Reference proteome</keyword>
<dbReference type="KEGG" id="pco:PHACADRAFT_250072"/>
<dbReference type="SUPFAM" id="SSF143503">
    <property type="entry name" value="PUG domain-like"/>
    <property type="match status" value="1"/>
</dbReference>
<reference evidence="3 4" key="1">
    <citation type="journal article" date="2012" name="BMC Genomics">
        <title>Comparative genomics of the white-rot fungi, Phanerochaete carnosa and P. chrysosporium, to elucidate the genetic basis of the distinct wood types they colonize.</title>
        <authorList>
            <person name="Suzuki H."/>
            <person name="MacDonald J."/>
            <person name="Syed K."/>
            <person name="Salamov A."/>
            <person name="Hori C."/>
            <person name="Aerts A."/>
            <person name="Henrissat B."/>
            <person name="Wiebenga A."/>
            <person name="vanKuyk P.A."/>
            <person name="Barry K."/>
            <person name="Lindquist E."/>
            <person name="LaButti K."/>
            <person name="Lapidus A."/>
            <person name="Lucas S."/>
            <person name="Coutinho P."/>
            <person name="Gong Y."/>
            <person name="Samejima M."/>
            <person name="Mahadevan R."/>
            <person name="Abou-Zaid M."/>
            <person name="de Vries R.P."/>
            <person name="Igarashi K."/>
            <person name="Yadav J.S."/>
            <person name="Grigoriev I.V."/>
            <person name="Master E.R."/>
        </authorList>
    </citation>
    <scope>NUCLEOTIDE SEQUENCE [LARGE SCALE GENOMIC DNA]</scope>
    <source>
        <strain evidence="3 4">HHB-10118-sp</strain>
    </source>
</reference>
<evidence type="ECO:0000256" key="1">
    <source>
        <dbReference type="SAM" id="MobiDB-lite"/>
    </source>
</evidence>
<proteinExistence type="predicted"/>
<feature type="domain" description="PUB" evidence="2">
    <location>
        <begin position="88"/>
        <end position="158"/>
    </location>
</feature>
<dbReference type="HOGENOM" id="CLU_081370_0_0_1"/>